<comment type="similarity">
    <text evidence="2 7">Belongs to the DedA family.</text>
</comment>
<dbReference type="PANTHER" id="PTHR30353:SF0">
    <property type="entry name" value="TRANSMEMBRANE PROTEIN"/>
    <property type="match status" value="1"/>
</dbReference>
<dbReference type="Proteomes" id="UP001500403">
    <property type="component" value="Unassembled WGS sequence"/>
</dbReference>
<evidence type="ECO:0000256" key="3">
    <source>
        <dbReference type="ARBA" id="ARBA00022475"/>
    </source>
</evidence>
<dbReference type="InterPro" id="IPR032816">
    <property type="entry name" value="VTT_dom"/>
</dbReference>
<evidence type="ECO:0000256" key="5">
    <source>
        <dbReference type="ARBA" id="ARBA00022989"/>
    </source>
</evidence>
<evidence type="ECO:0000256" key="6">
    <source>
        <dbReference type="ARBA" id="ARBA00023136"/>
    </source>
</evidence>
<name>A0ABN3XK76_9ACTN</name>
<comment type="caution">
    <text evidence="9">The sequence shown here is derived from an EMBL/GenBank/DDBJ whole genome shotgun (WGS) entry which is preliminary data.</text>
</comment>
<gene>
    <name evidence="9" type="ORF">GCM10010446_50000</name>
</gene>
<keyword evidence="5 7" id="KW-1133">Transmembrane helix</keyword>
<dbReference type="Pfam" id="PF09335">
    <property type="entry name" value="VTT_dom"/>
    <property type="match status" value="1"/>
</dbReference>
<evidence type="ECO:0000256" key="2">
    <source>
        <dbReference type="ARBA" id="ARBA00010792"/>
    </source>
</evidence>
<organism evidence="9 10">
    <name type="scientific">Streptomyces enissocaesilis</name>
    <dbReference type="NCBI Taxonomy" id="332589"/>
    <lineage>
        <taxon>Bacteria</taxon>
        <taxon>Bacillati</taxon>
        <taxon>Actinomycetota</taxon>
        <taxon>Actinomycetes</taxon>
        <taxon>Kitasatosporales</taxon>
        <taxon>Streptomycetaceae</taxon>
        <taxon>Streptomyces</taxon>
        <taxon>Streptomyces rochei group</taxon>
    </lineage>
</organism>
<protein>
    <recommendedName>
        <fullName evidence="8">VTT domain-containing protein</fullName>
    </recommendedName>
</protein>
<evidence type="ECO:0000259" key="8">
    <source>
        <dbReference type="Pfam" id="PF09335"/>
    </source>
</evidence>
<keyword evidence="4 7" id="KW-0812">Transmembrane</keyword>
<feature type="domain" description="VTT" evidence="8">
    <location>
        <begin position="37"/>
        <end position="161"/>
    </location>
</feature>
<evidence type="ECO:0000256" key="4">
    <source>
        <dbReference type="ARBA" id="ARBA00022692"/>
    </source>
</evidence>
<feature type="transmembrane region" description="Helical" evidence="7">
    <location>
        <begin position="12"/>
        <end position="37"/>
    </location>
</feature>
<proteinExistence type="inferred from homology"/>
<evidence type="ECO:0000256" key="7">
    <source>
        <dbReference type="RuleBase" id="RU367016"/>
    </source>
</evidence>
<keyword evidence="3 7" id="KW-1003">Cell membrane</keyword>
<sequence>MDWLQAQLSTVPVWLTLVIVFLLPTVEPVLPVLGMLLPSQTALVVSGVLTHQGSLPLAGALLAAVLGAVAGNLLGHAVGRVWGGRLAAGLPARVTESRKYRAALSAVSTYSGRAVLLGRFNVALRTMVPVMCGTVRVPWGPYLGWSVLGSLLWAPSCVALGLLAGSSWQQWGGSGVLVAASVLLLATTSLPPLLSLRRGAPAVAPQA</sequence>
<keyword evidence="10" id="KW-1185">Reference proteome</keyword>
<dbReference type="EMBL" id="BAAAUD010000048">
    <property type="protein sequence ID" value="GAA2958771.1"/>
    <property type="molecule type" value="Genomic_DNA"/>
</dbReference>
<comment type="subcellular location">
    <subcellularLocation>
        <location evidence="1 7">Cell membrane</location>
        <topology evidence="1 7">Multi-pass membrane protein</topology>
    </subcellularLocation>
</comment>
<feature type="transmembrane region" description="Helical" evidence="7">
    <location>
        <begin position="57"/>
        <end position="79"/>
    </location>
</feature>
<evidence type="ECO:0000313" key="10">
    <source>
        <dbReference type="Proteomes" id="UP001500403"/>
    </source>
</evidence>
<dbReference type="InterPro" id="IPR032818">
    <property type="entry name" value="DedA-like"/>
</dbReference>
<accession>A0ABN3XK76</accession>
<feature type="transmembrane region" description="Helical" evidence="7">
    <location>
        <begin position="142"/>
        <end position="164"/>
    </location>
</feature>
<keyword evidence="6 7" id="KW-0472">Membrane</keyword>
<evidence type="ECO:0000313" key="9">
    <source>
        <dbReference type="EMBL" id="GAA2958771.1"/>
    </source>
</evidence>
<dbReference type="PANTHER" id="PTHR30353">
    <property type="entry name" value="INNER MEMBRANE PROTEIN DEDA-RELATED"/>
    <property type="match status" value="1"/>
</dbReference>
<feature type="transmembrane region" description="Helical" evidence="7">
    <location>
        <begin position="176"/>
        <end position="194"/>
    </location>
</feature>
<reference evidence="9 10" key="1">
    <citation type="journal article" date="2019" name="Int. J. Syst. Evol. Microbiol.">
        <title>The Global Catalogue of Microorganisms (GCM) 10K type strain sequencing project: providing services to taxonomists for standard genome sequencing and annotation.</title>
        <authorList>
            <consortium name="The Broad Institute Genomics Platform"/>
            <consortium name="The Broad Institute Genome Sequencing Center for Infectious Disease"/>
            <person name="Wu L."/>
            <person name="Ma J."/>
        </authorList>
    </citation>
    <scope>NUCLEOTIDE SEQUENCE [LARGE SCALE GENOMIC DNA]</scope>
    <source>
        <strain evidence="9 10">JCM 9088</strain>
    </source>
</reference>
<evidence type="ECO:0000256" key="1">
    <source>
        <dbReference type="ARBA" id="ARBA00004651"/>
    </source>
</evidence>